<evidence type="ECO:0000256" key="6">
    <source>
        <dbReference type="ARBA" id="ARBA00023163"/>
    </source>
</evidence>
<evidence type="ECO:0000313" key="9">
    <source>
        <dbReference type="EMBL" id="PIR88490.1"/>
    </source>
</evidence>
<dbReference type="FunFam" id="3.40.1550.20:FF:000002">
    <property type="entry name" value="Transcriptional regulator MraZ"/>
    <property type="match status" value="1"/>
</dbReference>
<dbReference type="PANTHER" id="PTHR34701:SF1">
    <property type="entry name" value="TRANSCRIPTIONAL REGULATOR MRAZ"/>
    <property type="match status" value="1"/>
</dbReference>
<keyword evidence="6 7" id="KW-0804">Transcription</keyword>
<dbReference type="InterPro" id="IPR037914">
    <property type="entry name" value="SpoVT-AbrB_sf"/>
</dbReference>
<dbReference type="GO" id="GO:0009295">
    <property type="term" value="C:nucleoid"/>
    <property type="evidence" value="ECO:0007669"/>
    <property type="project" value="UniProtKB-SubCell"/>
</dbReference>
<dbReference type="PANTHER" id="PTHR34701">
    <property type="entry name" value="TRANSCRIPTIONAL REGULATOR MRAZ"/>
    <property type="match status" value="1"/>
</dbReference>
<dbReference type="GO" id="GO:0003700">
    <property type="term" value="F:DNA-binding transcription factor activity"/>
    <property type="evidence" value="ECO:0007669"/>
    <property type="project" value="UniProtKB-UniRule"/>
</dbReference>
<dbReference type="InterPro" id="IPR035644">
    <property type="entry name" value="MraZ_C"/>
</dbReference>
<evidence type="ECO:0000256" key="3">
    <source>
        <dbReference type="ARBA" id="ARBA00022737"/>
    </source>
</evidence>
<evidence type="ECO:0000256" key="7">
    <source>
        <dbReference type="HAMAP-Rule" id="MF_01008"/>
    </source>
</evidence>
<dbReference type="PROSITE" id="PS51740">
    <property type="entry name" value="SPOVT_ABRB"/>
    <property type="match status" value="2"/>
</dbReference>
<evidence type="ECO:0000256" key="2">
    <source>
        <dbReference type="ARBA" id="ARBA00022490"/>
    </source>
</evidence>
<dbReference type="Pfam" id="PF02381">
    <property type="entry name" value="MraZ"/>
    <property type="match status" value="2"/>
</dbReference>
<dbReference type="GO" id="GO:0005737">
    <property type="term" value="C:cytoplasm"/>
    <property type="evidence" value="ECO:0007669"/>
    <property type="project" value="UniProtKB-UniRule"/>
</dbReference>
<name>A0A2H0UQ09_9BACT</name>
<dbReference type="EMBL" id="PFBB01000022">
    <property type="protein sequence ID" value="PIR88490.1"/>
    <property type="molecule type" value="Genomic_DNA"/>
</dbReference>
<dbReference type="InterPro" id="IPR035642">
    <property type="entry name" value="MraZ_N"/>
</dbReference>
<dbReference type="Proteomes" id="UP000229615">
    <property type="component" value="Unassembled WGS sequence"/>
</dbReference>
<dbReference type="GO" id="GO:2000143">
    <property type="term" value="P:negative regulation of DNA-templated transcription initiation"/>
    <property type="evidence" value="ECO:0007669"/>
    <property type="project" value="TreeGrafter"/>
</dbReference>
<dbReference type="CDD" id="cd16321">
    <property type="entry name" value="MraZ_C"/>
    <property type="match status" value="1"/>
</dbReference>
<sequence length="143" mass="16432">MFIGEYKHNLDEKGRMAIPSKFRHSLNNRAVVTRGLDHCLFVFSAGEWEELAEKIKSLPMTQANSRSFSRLMFAGAVDVEIDSQGRVLIPDYLRKYAGLEKSAVVAGVYNRIEIWNEERWESYKQKTEEESDEIAEKLSDLGI</sequence>
<keyword evidence="4 7" id="KW-0805">Transcription regulation</keyword>
<keyword evidence="2 7" id="KW-0963">Cytoplasm</keyword>
<gene>
    <name evidence="7" type="primary">mraZ</name>
    <name evidence="9" type="ORF">COU09_02000</name>
</gene>
<dbReference type="AlphaFoldDB" id="A0A2H0UQ09"/>
<dbReference type="SUPFAM" id="SSF89447">
    <property type="entry name" value="AbrB/MazE/MraZ-like"/>
    <property type="match status" value="1"/>
</dbReference>
<feature type="domain" description="SpoVT-AbrB" evidence="8">
    <location>
        <begin position="76"/>
        <end position="119"/>
    </location>
</feature>
<keyword evidence="9" id="KW-0132">Cell division</keyword>
<comment type="subunit">
    <text evidence="7">Forms oligomers.</text>
</comment>
<evidence type="ECO:0000256" key="1">
    <source>
        <dbReference type="ARBA" id="ARBA00013860"/>
    </source>
</evidence>
<proteinExistence type="inferred from homology"/>
<evidence type="ECO:0000313" key="10">
    <source>
        <dbReference type="Proteomes" id="UP000229615"/>
    </source>
</evidence>
<dbReference type="InterPro" id="IPR038619">
    <property type="entry name" value="MraZ_sf"/>
</dbReference>
<dbReference type="GO" id="GO:0051301">
    <property type="term" value="P:cell division"/>
    <property type="evidence" value="ECO:0007669"/>
    <property type="project" value="UniProtKB-KW"/>
</dbReference>
<dbReference type="InterPro" id="IPR003444">
    <property type="entry name" value="MraZ"/>
</dbReference>
<dbReference type="InterPro" id="IPR020603">
    <property type="entry name" value="MraZ_dom"/>
</dbReference>
<comment type="similarity">
    <text evidence="7">Belongs to the MraZ family.</text>
</comment>
<dbReference type="NCBIfam" id="TIGR00242">
    <property type="entry name" value="division/cell wall cluster transcriptional repressor MraZ"/>
    <property type="match status" value="1"/>
</dbReference>
<keyword evidence="9" id="KW-0131">Cell cycle</keyword>
<dbReference type="InterPro" id="IPR007159">
    <property type="entry name" value="SpoVT-AbrB_dom"/>
</dbReference>
<keyword evidence="5 7" id="KW-0238">DNA-binding</keyword>
<dbReference type="GO" id="GO:0000976">
    <property type="term" value="F:transcription cis-regulatory region binding"/>
    <property type="evidence" value="ECO:0007669"/>
    <property type="project" value="TreeGrafter"/>
</dbReference>
<evidence type="ECO:0000256" key="5">
    <source>
        <dbReference type="ARBA" id="ARBA00023125"/>
    </source>
</evidence>
<evidence type="ECO:0000256" key="4">
    <source>
        <dbReference type="ARBA" id="ARBA00023015"/>
    </source>
</evidence>
<dbReference type="CDD" id="cd16320">
    <property type="entry name" value="MraZ_N"/>
    <property type="match status" value="1"/>
</dbReference>
<keyword evidence="3" id="KW-0677">Repeat</keyword>
<dbReference type="Gene3D" id="3.40.1550.20">
    <property type="entry name" value="Transcriptional regulator MraZ domain"/>
    <property type="match status" value="1"/>
</dbReference>
<protein>
    <recommendedName>
        <fullName evidence="1 7">Transcriptional regulator MraZ</fullName>
    </recommendedName>
</protein>
<dbReference type="HAMAP" id="MF_01008">
    <property type="entry name" value="MraZ"/>
    <property type="match status" value="1"/>
</dbReference>
<comment type="caution">
    <text evidence="9">The sequence shown here is derived from an EMBL/GenBank/DDBJ whole genome shotgun (WGS) entry which is preliminary data.</text>
</comment>
<evidence type="ECO:0000259" key="8">
    <source>
        <dbReference type="PROSITE" id="PS51740"/>
    </source>
</evidence>
<comment type="subcellular location">
    <subcellularLocation>
        <location evidence="7">Cytoplasm</location>
        <location evidence="7">Nucleoid</location>
    </subcellularLocation>
</comment>
<organism evidence="9 10">
    <name type="scientific">Candidatus Harrisonbacteria bacterium CG10_big_fil_rev_8_21_14_0_10_44_23</name>
    <dbReference type="NCBI Taxonomy" id="1974585"/>
    <lineage>
        <taxon>Bacteria</taxon>
        <taxon>Candidatus Harrisoniibacteriota</taxon>
    </lineage>
</organism>
<accession>A0A2H0UQ09</accession>
<feature type="domain" description="SpoVT-AbrB" evidence="8">
    <location>
        <begin position="5"/>
        <end position="47"/>
    </location>
</feature>
<reference evidence="10" key="1">
    <citation type="submission" date="2017-09" db="EMBL/GenBank/DDBJ databases">
        <title>Depth-based differentiation of microbial function through sediment-hosted aquifers and enrichment of novel symbionts in the deep terrestrial subsurface.</title>
        <authorList>
            <person name="Probst A.J."/>
            <person name="Ladd B."/>
            <person name="Jarett J.K."/>
            <person name="Geller-Mcgrath D.E."/>
            <person name="Sieber C.M.K."/>
            <person name="Emerson J.B."/>
            <person name="Anantharaman K."/>
            <person name="Thomas B.C."/>
            <person name="Malmstrom R."/>
            <person name="Stieglmeier M."/>
            <person name="Klingl A."/>
            <person name="Woyke T."/>
            <person name="Ryan C.M."/>
            <person name="Banfield J.F."/>
        </authorList>
    </citation>
    <scope>NUCLEOTIDE SEQUENCE [LARGE SCALE GENOMIC DNA]</scope>
</reference>